<proteinExistence type="predicted"/>
<sequence length="90" mass="10359">MATSMYELDDIPDEGRWKMGKRRKRNTGEYPTLVVDENSLSKSLSLIYDELKSIKADTSHTQKLLASQIENITHINKKLNEVTTVVKYTK</sequence>
<organism evidence="1 2">
    <name type="scientific">Dreissena polymorpha</name>
    <name type="common">Zebra mussel</name>
    <name type="synonym">Mytilus polymorpha</name>
    <dbReference type="NCBI Taxonomy" id="45954"/>
    <lineage>
        <taxon>Eukaryota</taxon>
        <taxon>Metazoa</taxon>
        <taxon>Spiralia</taxon>
        <taxon>Lophotrochozoa</taxon>
        <taxon>Mollusca</taxon>
        <taxon>Bivalvia</taxon>
        <taxon>Autobranchia</taxon>
        <taxon>Heteroconchia</taxon>
        <taxon>Euheterodonta</taxon>
        <taxon>Imparidentia</taxon>
        <taxon>Neoheterodontei</taxon>
        <taxon>Myida</taxon>
        <taxon>Dreissenoidea</taxon>
        <taxon>Dreissenidae</taxon>
        <taxon>Dreissena</taxon>
    </lineage>
</organism>
<evidence type="ECO:0000313" key="2">
    <source>
        <dbReference type="Proteomes" id="UP000828390"/>
    </source>
</evidence>
<dbReference type="AlphaFoldDB" id="A0A9D4K824"/>
<dbReference type="EMBL" id="JAIWYP010000004">
    <property type="protein sequence ID" value="KAH3834582.1"/>
    <property type="molecule type" value="Genomic_DNA"/>
</dbReference>
<accession>A0A9D4K824</accession>
<protein>
    <submittedName>
        <fullName evidence="1">Uncharacterized protein</fullName>
    </submittedName>
</protein>
<reference evidence="1" key="1">
    <citation type="journal article" date="2019" name="bioRxiv">
        <title>The Genome of the Zebra Mussel, Dreissena polymorpha: A Resource for Invasive Species Research.</title>
        <authorList>
            <person name="McCartney M.A."/>
            <person name="Auch B."/>
            <person name="Kono T."/>
            <person name="Mallez S."/>
            <person name="Zhang Y."/>
            <person name="Obille A."/>
            <person name="Becker A."/>
            <person name="Abrahante J.E."/>
            <person name="Garbe J."/>
            <person name="Badalamenti J.P."/>
            <person name="Herman A."/>
            <person name="Mangelson H."/>
            <person name="Liachko I."/>
            <person name="Sullivan S."/>
            <person name="Sone E.D."/>
            <person name="Koren S."/>
            <person name="Silverstein K.A.T."/>
            <person name="Beckman K.B."/>
            <person name="Gohl D.M."/>
        </authorList>
    </citation>
    <scope>NUCLEOTIDE SEQUENCE</scope>
    <source>
        <strain evidence="1">Duluth1</strain>
        <tissue evidence="1">Whole animal</tissue>
    </source>
</reference>
<evidence type="ECO:0000313" key="1">
    <source>
        <dbReference type="EMBL" id="KAH3834582.1"/>
    </source>
</evidence>
<keyword evidence="2" id="KW-1185">Reference proteome</keyword>
<dbReference type="Proteomes" id="UP000828390">
    <property type="component" value="Unassembled WGS sequence"/>
</dbReference>
<gene>
    <name evidence="1" type="ORF">DPMN_107912</name>
</gene>
<reference evidence="1" key="2">
    <citation type="submission" date="2020-11" db="EMBL/GenBank/DDBJ databases">
        <authorList>
            <person name="McCartney M.A."/>
            <person name="Auch B."/>
            <person name="Kono T."/>
            <person name="Mallez S."/>
            <person name="Becker A."/>
            <person name="Gohl D.M."/>
            <person name="Silverstein K.A.T."/>
            <person name="Koren S."/>
            <person name="Bechman K.B."/>
            <person name="Herman A."/>
            <person name="Abrahante J.E."/>
            <person name="Garbe J."/>
        </authorList>
    </citation>
    <scope>NUCLEOTIDE SEQUENCE</scope>
    <source>
        <strain evidence="1">Duluth1</strain>
        <tissue evidence="1">Whole animal</tissue>
    </source>
</reference>
<comment type="caution">
    <text evidence="1">The sequence shown here is derived from an EMBL/GenBank/DDBJ whole genome shotgun (WGS) entry which is preliminary data.</text>
</comment>
<name>A0A9D4K824_DREPO</name>